<organism evidence="1 2">
    <name type="scientific">Acidianus sulfidivorans JP7</name>
    <dbReference type="NCBI Taxonomy" id="619593"/>
    <lineage>
        <taxon>Archaea</taxon>
        <taxon>Thermoproteota</taxon>
        <taxon>Thermoprotei</taxon>
        <taxon>Sulfolobales</taxon>
        <taxon>Sulfolobaceae</taxon>
        <taxon>Acidianus</taxon>
    </lineage>
</organism>
<sequence length="296" mass="34938">MDFKSVIAAITKRGTNVNAIANFLKEPSSKVKEILKTLFRKYSLSIFTVINSEGLGLNKIALICKDSNIKIENEKKLFIPLLNLFRSDFEENKFINILYYTDKLSLNSIYNAVEFLKSKNIVNCEIKEITEVRRYYRDIECFDFKTKKWLCTDKIEIKHKFDSITPDHEDIKLITMTQVNPSIPYYYHPHYNHVKKVLEGFSYILGKKDFIIDVMSDQDISDKLADILWVAKTRDEYYISELHVNYNDLENTMNVIKKFNSEIILAPHSPYYAEGFTIPFEIFREKKWEFPKILIE</sequence>
<dbReference type="EMBL" id="CP029288">
    <property type="protein sequence ID" value="AWR96553.1"/>
    <property type="molecule type" value="Genomic_DNA"/>
</dbReference>
<dbReference type="GeneID" id="36836831"/>
<name>A0A2U9IKL1_9CREN</name>
<dbReference type="OrthoDB" id="34472at2157"/>
<dbReference type="RefSeq" id="WP_110379443.1">
    <property type="nucleotide sequence ID" value="NZ_CP029288.2"/>
</dbReference>
<accession>A0A2U9IKL1</accession>
<proteinExistence type="predicted"/>
<evidence type="ECO:0000313" key="2">
    <source>
        <dbReference type="Proteomes" id="UP000248410"/>
    </source>
</evidence>
<evidence type="ECO:0000313" key="1">
    <source>
        <dbReference type="EMBL" id="AWR96553.1"/>
    </source>
</evidence>
<keyword evidence="2" id="KW-1185">Reference proteome</keyword>
<dbReference type="KEGG" id="asul:DFR86_02640"/>
<protein>
    <submittedName>
        <fullName evidence="1">Uncharacterized protein</fullName>
    </submittedName>
</protein>
<dbReference type="AlphaFoldDB" id="A0A2U9IKL1"/>
<gene>
    <name evidence="1" type="ORF">DFR86_02640</name>
</gene>
<reference evidence="1 2" key="1">
    <citation type="submission" date="2018-05" db="EMBL/GenBank/DDBJ databases">
        <title>Complete Genome Sequences of Extremely Thermoacidophilic, Metal-Mobilizing Type-Strain Members of the Archaeal Family Sulfolobaceae: Acidianus brierleyi DSM-1651T, Acidianus sulfidivorans DSM-18786T, Metallosphaera hakonensis DSM-7519T, and Metallosphaera prunae DSM-10039T.</title>
        <authorList>
            <person name="Counts J.A."/>
            <person name="Kelly R.M."/>
        </authorList>
    </citation>
    <scope>NUCLEOTIDE SEQUENCE [LARGE SCALE GENOMIC DNA]</scope>
    <source>
        <strain evidence="1 2">JP7</strain>
    </source>
</reference>
<dbReference type="Proteomes" id="UP000248410">
    <property type="component" value="Chromosome"/>
</dbReference>